<protein>
    <submittedName>
        <fullName evidence="6">Ribosomal protein S7 domain-containing protein</fullName>
    </submittedName>
</protein>
<evidence type="ECO:0000256" key="1">
    <source>
        <dbReference type="ARBA" id="ARBA00007151"/>
    </source>
</evidence>
<reference evidence="6 7" key="1">
    <citation type="submission" date="2017-04" db="EMBL/GenBank/DDBJ databases">
        <title>Draft genome sequence of Tuber borchii Vittad., a whitish edible truffle.</title>
        <authorList>
            <consortium name="DOE Joint Genome Institute"/>
            <person name="Murat C."/>
            <person name="Kuo A."/>
            <person name="Barry K.W."/>
            <person name="Clum A."/>
            <person name="Dockter R.B."/>
            <person name="Fauchery L."/>
            <person name="Iotti M."/>
            <person name="Kohler A."/>
            <person name="Labutti K."/>
            <person name="Lindquist E.A."/>
            <person name="Lipzen A."/>
            <person name="Ohm R.A."/>
            <person name="Wang M."/>
            <person name="Grigoriev I.V."/>
            <person name="Zambonelli A."/>
            <person name="Martin F.M."/>
        </authorList>
    </citation>
    <scope>NUCLEOTIDE SEQUENCE [LARGE SCALE GENOMIC DNA]</scope>
    <source>
        <strain evidence="6 7">Tbo3840</strain>
    </source>
</reference>
<evidence type="ECO:0000313" key="7">
    <source>
        <dbReference type="Proteomes" id="UP000244722"/>
    </source>
</evidence>
<evidence type="ECO:0000256" key="2">
    <source>
        <dbReference type="ARBA" id="ARBA00022980"/>
    </source>
</evidence>
<evidence type="ECO:0000313" key="6">
    <source>
        <dbReference type="EMBL" id="PUU83604.1"/>
    </source>
</evidence>
<dbReference type="EMBL" id="NESQ01000009">
    <property type="protein sequence ID" value="PUU83604.1"/>
    <property type="molecule type" value="Genomic_DNA"/>
</dbReference>
<accession>A0A2T7A790</accession>
<gene>
    <name evidence="6" type="ORF">B9Z19DRAFT_821569</name>
</gene>
<evidence type="ECO:0000256" key="3">
    <source>
        <dbReference type="ARBA" id="ARBA00023274"/>
    </source>
</evidence>
<comment type="caution">
    <text evidence="6">The sequence shown here is derived from an EMBL/GenBank/DDBJ whole genome shotgun (WGS) entry which is preliminary data.</text>
</comment>
<dbReference type="Pfam" id="PF00177">
    <property type="entry name" value="Ribosomal_S7"/>
    <property type="match status" value="1"/>
</dbReference>
<dbReference type="PANTHER" id="PTHR11205">
    <property type="entry name" value="RIBOSOMAL PROTEIN S7"/>
    <property type="match status" value="1"/>
</dbReference>
<keyword evidence="2 6" id="KW-0689">Ribosomal protein</keyword>
<dbReference type="STRING" id="42251.A0A2T7A790"/>
<dbReference type="Gene3D" id="1.10.455.10">
    <property type="entry name" value="Ribosomal protein S7 domain"/>
    <property type="match status" value="1"/>
</dbReference>
<keyword evidence="7" id="KW-1185">Reference proteome</keyword>
<dbReference type="AlphaFoldDB" id="A0A2T7A790"/>
<name>A0A2T7A790_TUBBO</name>
<dbReference type="InterPro" id="IPR000235">
    <property type="entry name" value="Ribosomal_uS7"/>
</dbReference>
<feature type="region of interest" description="Disordered" evidence="4">
    <location>
        <begin position="88"/>
        <end position="134"/>
    </location>
</feature>
<keyword evidence="3" id="KW-0687">Ribonucleoprotein</keyword>
<evidence type="ECO:0000256" key="4">
    <source>
        <dbReference type="SAM" id="MobiDB-lite"/>
    </source>
</evidence>
<feature type="compositionally biased region" description="Basic and acidic residues" evidence="4">
    <location>
        <begin position="99"/>
        <end position="110"/>
    </location>
</feature>
<dbReference type="OrthoDB" id="9972728at2759"/>
<feature type="domain" description="Small ribosomal subunit protein uS7" evidence="5">
    <location>
        <begin position="170"/>
        <end position="320"/>
    </location>
</feature>
<dbReference type="InterPro" id="IPR047988">
    <property type="entry name" value="Ribosomal_uS7m_fungi"/>
</dbReference>
<organism evidence="6 7">
    <name type="scientific">Tuber borchii</name>
    <name type="common">White truffle</name>
    <dbReference type="NCBI Taxonomy" id="42251"/>
    <lineage>
        <taxon>Eukaryota</taxon>
        <taxon>Fungi</taxon>
        <taxon>Dikarya</taxon>
        <taxon>Ascomycota</taxon>
        <taxon>Pezizomycotina</taxon>
        <taxon>Pezizomycetes</taxon>
        <taxon>Pezizales</taxon>
        <taxon>Tuberaceae</taxon>
        <taxon>Tuber</taxon>
    </lineage>
</organism>
<feature type="compositionally biased region" description="Low complexity" evidence="4">
    <location>
        <begin position="124"/>
        <end position="134"/>
    </location>
</feature>
<comment type="similarity">
    <text evidence="1">Belongs to the universal ribosomal protein uS7 family.</text>
</comment>
<proteinExistence type="inferred from homology"/>
<dbReference type="CDD" id="cd14868">
    <property type="entry name" value="uS7_Mitochondria_Fungi"/>
    <property type="match status" value="1"/>
</dbReference>
<dbReference type="SUPFAM" id="SSF47973">
    <property type="entry name" value="Ribosomal protein S7"/>
    <property type="match status" value="1"/>
</dbReference>
<dbReference type="InterPro" id="IPR036823">
    <property type="entry name" value="Ribosomal_uS7_dom_sf"/>
</dbReference>
<evidence type="ECO:0000259" key="5">
    <source>
        <dbReference type="Pfam" id="PF00177"/>
    </source>
</evidence>
<dbReference type="GO" id="GO:0006412">
    <property type="term" value="P:translation"/>
    <property type="evidence" value="ECO:0007669"/>
    <property type="project" value="InterPro"/>
</dbReference>
<dbReference type="GO" id="GO:0005840">
    <property type="term" value="C:ribosome"/>
    <property type="evidence" value="ECO:0007669"/>
    <property type="project" value="UniProtKB-KW"/>
</dbReference>
<dbReference type="Proteomes" id="UP000244722">
    <property type="component" value="Unassembled WGS sequence"/>
</dbReference>
<sequence>MPLRTVFLQPSTLRTLPRYASFTPRLNPALIRGFASKDIPPPAPSKPVGPNQDVLPPVSEEAALTADIMGGTSPELEQGTPIGEMLKRDPAARQNAPKVLKETPGTKREYSTSATPIEPPPSDTPVDVVSSTAPASPPVSVDAFALTVPGAKYPLPQLPLPSCSHLKHRYSTLLEQVTNFIMIGGRKAKARSLVDQILAHLRTFPAPKPREGTPLLPGTPALSTLPLDPVQYLQTAIDSVSPLVKISMLKGGGGTKQPVPYPLRLRQRRRFALEWISAAADKKRDKLEFAERFADEVVAVVEGRSSAWEKRSQVHKLAVVSRANVIVNPGRTVAPSKIKFPMAVL</sequence>
<dbReference type="GO" id="GO:1990904">
    <property type="term" value="C:ribonucleoprotein complex"/>
    <property type="evidence" value="ECO:0007669"/>
    <property type="project" value="UniProtKB-KW"/>
</dbReference>
<dbReference type="InterPro" id="IPR023798">
    <property type="entry name" value="Ribosomal_uS7_dom"/>
</dbReference>